<dbReference type="SUPFAM" id="SSF49303">
    <property type="entry name" value="beta-Galactosidase/glucuronidase domain"/>
    <property type="match status" value="2"/>
</dbReference>
<evidence type="ECO:0000256" key="9">
    <source>
        <dbReference type="ARBA" id="ARBA00023277"/>
    </source>
</evidence>
<name>A0AA40K4N0_9PEZI</name>
<evidence type="ECO:0000256" key="4">
    <source>
        <dbReference type="ARBA" id="ARBA00011738"/>
    </source>
</evidence>
<dbReference type="InterPro" id="IPR013783">
    <property type="entry name" value="Ig-like_fold"/>
</dbReference>
<evidence type="ECO:0000256" key="14">
    <source>
        <dbReference type="ARBA" id="ARBA00041614"/>
    </source>
</evidence>
<dbReference type="Pfam" id="PF17786">
    <property type="entry name" value="Mannosidase_ig"/>
    <property type="match status" value="1"/>
</dbReference>
<keyword evidence="7 19" id="KW-0378">Hydrolase</keyword>
<dbReference type="InterPro" id="IPR017853">
    <property type="entry name" value="GH"/>
</dbReference>
<evidence type="ECO:0000256" key="3">
    <source>
        <dbReference type="ARBA" id="ARBA00004740"/>
    </source>
</evidence>
<dbReference type="SUPFAM" id="SSF51445">
    <property type="entry name" value="(Trans)glycosidases"/>
    <property type="match status" value="1"/>
</dbReference>
<dbReference type="GO" id="GO:0004567">
    <property type="term" value="F:beta-mannosidase activity"/>
    <property type="evidence" value="ECO:0007669"/>
    <property type="project" value="UniProtKB-EC"/>
</dbReference>
<dbReference type="FunFam" id="3.20.20.80:FF:000050">
    <property type="entry name" value="Beta-mannosidase B"/>
    <property type="match status" value="1"/>
</dbReference>
<feature type="domain" description="Glycoside hydrolase family 2 immunoglobulin-like beta-sandwich" evidence="15">
    <location>
        <begin position="200"/>
        <end position="305"/>
    </location>
</feature>
<protein>
    <recommendedName>
        <fullName evidence="13">Beta-mannosidase B</fullName>
        <ecNumber evidence="5">3.2.1.25</ecNumber>
    </recommendedName>
    <alternativeName>
        <fullName evidence="14">Mannanase B</fullName>
    </alternativeName>
</protein>
<dbReference type="InterPro" id="IPR041625">
    <property type="entry name" value="Beta-mannosidase_Ig"/>
</dbReference>
<dbReference type="Gene3D" id="2.60.120.260">
    <property type="entry name" value="Galactose-binding domain-like"/>
    <property type="match status" value="1"/>
</dbReference>
<keyword evidence="9" id="KW-0119">Carbohydrate metabolism</keyword>
<comment type="similarity">
    <text evidence="12">Belongs to the glycosyl hydrolase 2 family. Beta-mannosidase B subfamily.</text>
</comment>
<evidence type="ECO:0000256" key="5">
    <source>
        <dbReference type="ARBA" id="ARBA00012754"/>
    </source>
</evidence>
<comment type="catalytic activity">
    <reaction evidence="1">
        <text>Hydrolysis of terminal, non-reducing beta-D-mannose residues in beta-D-mannosides.</text>
        <dbReference type="EC" id="3.2.1.25"/>
    </reaction>
</comment>
<dbReference type="Pfam" id="PF00703">
    <property type="entry name" value="Glyco_hydro_2"/>
    <property type="match status" value="1"/>
</dbReference>
<keyword evidence="20" id="KW-1185">Reference proteome</keyword>
<dbReference type="SUPFAM" id="SSF49785">
    <property type="entry name" value="Galactose-binding domain-like"/>
    <property type="match status" value="1"/>
</dbReference>
<feature type="domain" description="Mannosidase Ig/CBM-like" evidence="17">
    <location>
        <begin position="694"/>
        <end position="783"/>
    </location>
</feature>
<evidence type="ECO:0000256" key="13">
    <source>
        <dbReference type="ARBA" id="ARBA00041069"/>
    </source>
</evidence>
<dbReference type="InterPro" id="IPR054593">
    <property type="entry name" value="Beta-mannosidase-like_N2"/>
</dbReference>
<feature type="domain" description="Beta-mannosidase-like galactose-binding" evidence="18">
    <location>
        <begin position="13"/>
        <end position="191"/>
    </location>
</feature>
<dbReference type="Proteomes" id="UP001172155">
    <property type="component" value="Unassembled WGS sequence"/>
</dbReference>
<dbReference type="Gene3D" id="2.60.40.10">
    <property type="entry name" value="Immunoglobulins"/>
    <property type="match status" value="2"/>
</dbReference>
<evidence type="ECO:0000313" key="20">
    <source>
        <dbReference type="Proteomes" id="UP001172155"/>
    </source>
</evidence>
<evidence type="ECO:0000256" key="8">
    <source>
        <dbReference type="ARBA" id="ARBA00023180"/>
    </source>
</evidence>
<keyword evidence="11" id="KW-0624">Polysaccharide degradation</keyword>
<dbReference type="InterPro" id="IPR008979">
    <property type="entry name" value="Galactose-bd-like_sf"/>
</dbReference>
<dbReference type="InterPro" id="IPR006102">
    <property type="entry name" value="Ig-like_GH2"/>
</dbReference>
<reference evidence="19" key="1">
    <citation type="submission" date="2023-06" db="EMBL/GenBank/DDBJ databases">
        <title>Genome-scale phylogeny and comparative genomics of the fungal order Sordariales.</title>
        <authorList>
            <consortium name="Lawrence Berkeley National Laboratory"/>
            <person name="Hensen N."/>
            <person name="Bonometti L."/>
            <person name="Westerberg I."/>
            <person name="Brannstrom I.O."/>
            <person name="Guillou S."/>
            <person name="Cros-Aarteil S."/>
            <person name="Calhoun S."/>
            <person name="Haridas S."/>
            <person name="Kuo A."/>
            <person name="Mondo S."/>
            <person name="Pangilinan J."/>
            <person name="Riley R."/>
            <person name="LaButti K."/>
            <person name="Andreopoulos B."/>
            <person name="Lipzen A."/>
            <person name="Chen C."/>
            <person name="Yanf M."/>
            <person name="Daum C."/>
            <person name="Ng V."/>
            <person name="Clum A."/>
            <person name="Steindorff A."/>
            <person name="Ohm R."/>
            <person name="Martin F."/>
            <person name="Silar P."/>
            <person name="Natvig D."/>
            <person name="Lalanne C."/>
            <person name="Gautier V."/>
            <person name="Ament-velasquez S.L."/>
            <person name="Kruys A."/>
            <person name="Hutchinson M.I."/>
            <person name="Powell A.J."/>
            <person name="Barry K."/>
            <person name="Miller A.N."/>
            <person name="Grigoriev I.V."/>
            <person name="Debuchy R."/>
            <person name="Gladieux P."/>
            <person name="Thoren M.H."/>
            <person name="Johannesson H."/>
        </authorList>
    </citation>
    <scope>NUCLEOTIDE SEQUENCE</scope>
    <source>
        <strain evidence="19">SMH3187-1</strain>
    </source>
</reference>
<dbReference type="Pfam" id="PF17753">
    <property type="entry name" value="Ig_mannosidase"/>
    <property type="match status" value="1"/>
</dbReference>
<keyword evidence="10" id="KW-0326">Glycosidase</keyword>
<evidence type="ECO:0000256" key="11">
    <source>
        <dbReference type="ARBA" id="ARBA00023326"/>
    </source>
</evidence>
<dbReference type="Gene3D" id="3.20.20.80">
    <property type="entry name" value="Glycosidases"/>
    <property type="match status" value="1"/>
</dbReference>
<accession>A0AA40K4N0</accession>
<evidence type="ECO:0000259" key="16">
    <source>
        <dbReference type="Pfam" id="PF17753"/>
    </source>
</evidence>
<dbReference type="EMBL" id="JAUKUD010000004">
    <property type="protein sequence ID" value="KAK0745768.1"/>
    <property type="molecule type" value="Genomic_DNA"/>
</dbReference>
<keyword evidence="6" id="KW-0964">Secreted</keyword>
<feature type="domain" description="Beta-mannosidase Ig-fold" evidence="16">
    <location>
        <begin position="788"/>
        <end position="847"/>
    </location>
</feature>
<dbReference type="PANTHER" id="PTHR43730">
    <property type="entry name" value="BETA-MANNOSIDASE"/>
    <property type="match status" value="1"/>
</dbReference>
<evidence type="ECO:0000259" key="17">
    <source>
        <dbReference type="Pfam" id="PF17786"/>
    </source>
</evidence>
<dbReference type="GO" id="GO:0005576">
    <property type="term" value="C:extracellular region"/>
    <property type="evidence" value="ECO:0007669"/>
    <property type="project" value="UniProtKB-SubCell"/>
</dbReference>
<dbReference type="GO" id="GO:0006516">
    <property type="term" value="P:glycoprotein catabolic process"/>
    <property type="evidence" value="ECO:0007669"/>
    <property type="project" value="TreeGrafter"/>
</dbReference>
<evidence type="ECO:0000256" key="7">
    <source>
        <dbReference type="ARBA" id="ARBA00022801"/>
    </source>
</evidence>
<dbReference type="InterPro" id="IPR036156">
    <property type="entry name" value="Beta-gal/glucu_dom_sf"/>
</dbReference>
<dbReference type="AlphaFoldDB" id="A0AA40K4N0"/>
<dbReference type="FunFam" id="2.60.120.260:FF:000118">
    <property type="entry name" value="Beta-mannosidase B"/>
    <property type="match status" value="1"/>
</dbReference>
<comment type="subunit">
    <text evidence="4">Homodimer.</text>
</comment>
<dbReference type="InterPro" id="IPR050887">
    <property type="entry name" value="Beta-mannosidase_GH2"/>
</dbReference>
<evidence type="ECO:0000256" key="2">
    <source>
        <dbReference type="ARBA" id="ARBA00004613"/>
    </source>
</evidence>
<evidence type="ECO:0000256" key="1">
    <source>
        <dbReference type="ARBA" id="ARBA00000829"/>
    </source>
</evidence>
<comment type="caution">
    <text evidence="19">The sequence shown here is derived from an EMBL/GenBank/DDBJ whole genome shotgun (WGS) entry which is preliminary data.</text>
</comment>
<gene>
    <name evidence="19" type="ORF">B0T18DRAFT_346763</name>
</gene>
<proteinExistence type="inferred from homology"/>
<dbReference type="InterPro" id="IPR041447">
    <property type="entry name" value="Mannosidase_ig"/>
</dbReference>
<comment type="subcellular location">
    <subcellularLocation>
        <location evidence="2">Secreted</location>
    </subcellularLocation>
</comment>
<evidence type="ECO:0000259" key="18">
    <source>
        <dbReference type="Pfam" id="PF22666"/>
    </source>
</evidence>
<comment type="pathway">
    <text evidence="3">Glycan metabolism; N-glycan degradation.</text>
</comment>
<sequence length="860" mass="97872">MPSRLTLPLTTNWTFRQTSPPEGKGEDHPFRPVSQFPTNIHLDLLHHNLIPDPFLGKNETLVQWVGEAQWTYRTVFPTPSSIPAGAKVVLAFDGLDTFATAKLNGEVVLEGENMFLPERVDVSGKLKGDGENELVIEFDSAYLRGWKEVERWPGHRWGVWNGDSSRLAVRKAQYHWGWDWGPALNTCGPWRPISLEVYDVRVVDVSCETVVDEGLGFADLEVLVEMEGEKQHGGEVRVEITLEGEEVAAQTVGVEGEGVKVKFHVDKPALWYPLRYGKQPLYQVKATLLRGKEIVDEMTKKIGLRRARLVQRPLKDQPGTSFFFEVNNIPVYCGGSDWIPADNFIPRISRQRYYDWIKLVADGNQSMIRVWGGGIYEEQAFYDACDEYGILVWQDFMFGCGNYPAWPEMRESIRREAEANVRLLRHHPSIVIWAGNNEDYQYQESEGLTYNYEDKDPENWLKTDFPARYIYEHILPTVCTALTPSTAYHPGSPWGAGRDTHDPTVGDIHQWNVWHGTQEPYQNFDRLTGRFVSEFGMQAFPSPRTIDAYLPLGAADPDRHPQSATVDFHNKADGHERRIALYLVENLRYAPAPLEQFVYATQLMQAECLSSAYRLWKRQWKGVGREYNAGALVWQMNDCWPVTSWSVVDYYLRPKMAYFAVKREMAAVSVGITRREHKTPRNKYTRADVEVRWEVEVWASNLGLEGMVAEVVYRAWDVETGERVWEKREGGVEVGGNQSTELAAFDVPARKKGEEGRTVVAAYLVRDGVQVARYVNWPEPLKYLHLQKPKELKVVLAADGTAVEVSADVPVKGLVVECEDEGVKFEDNGVDLVPGETVRIGVKGARAETKFETRYLGMLD</sequence>
<organism evidence="19 20">
    <name type="scientific">Schizothecium vesticola</name>
    <dbReference type="NCBI Taxonomy" id="314040"/>
    <lineage>
        <taxon>Eukaryota</taxon>
        <taxon>Fungi</taxon>
        <taxon>Dikarya</taxon>
        <taxon>Ascomycota</taxon>
        <taxon>Pezizomycotina</taxon>
        <taxon>Sordariomycetes</taxon>
        <taxon>Sordariomycetidae</taxon>
        <taxon>Sordariales</taxon>
        <taxon>Schizotheciaceae</taxon>
        <taxon>Schizothecium</taxon>
    </lineage>
</organism>
<dbReference type="GO" id="GO:0000272">
    <property type="term" value="P:polysaccharide catabolic process"/>
    <property type="evidence" value="ECO:0007669"/>
    <property type="project" value="UniProtKB-KW"/>
</dbReference>
<evidence type="ECO:0000256" key="12">
    <source>
        <dbReference type="ARBA" id="ARBA00038429"/>
    </source>
</evidence>
<dbReference type="EC" id="3.2.1.25" evidence="5"/>
<evidence type="ECO:0000256" key="10">
    <source>
        <dbReference type="ARBA" id="ARBA00023295"/>
    </source>
</evidence>
<evidence type="ECO:0000256" key="6">
    <source>
        <dbReference type="ARBA" id="ARBA00022525"/>
    </source>
</evidence>
<keyword evidence="8" id="KW-0325">Glycoprotein</keyword>
<dbReference type="PANTHER" id="PTHR43730:SF1">
    <property type="entry name" value="BETA-MANNOSIDASE"/>
    <property type="match status" value="1"/>
</dbReference>
<evidence type="ECO:0000259" key="15">
    <source>
        <dbReference type="Pfam" id="PF00703"/>
    </source>
</evidence>
<dbReference type="Pfam" id="PF22666">
    <property type="entry name" value="Glyco_hydro_2_N2"/>
    <property type="match status" value="1"/>
</dbReference>
<evidence type="ECO:0000313" key="19">
    <source>
        <dbReference type="EMBL" id="KAK0745768.1"/>
    </source>
</evidence>